<sequence>MSGRSQSRFFSSGSCYPRAILVPRIQGDWGVGIRGRRKRWEASAFAERRPPESRSWRSLSRYQEIDPEPVTEQSNTKVEFNVGQTVQIKKRTETTN</sequence>
<comment type="caution">
    <text evidence="1">The sequence shown here is derived from an EMBL/GenBank/DDBJ whole genome shotgun (WGS) entry which is preliminary data.</text>
</comment>
<evidence type="ECO:0000313" key="1">
    <source>
        <dbReference type="EMBL" id="GCC22361.1"/>
    </source>
</evidence>
<reference evidence="1 2" key="1">
    <citation type="journal article" date="2018" name="Nat. Ecol. Evol.">
        <title>Shark genomes provide insights into elasmobranch evolution and the origin of vertebrates.</title>
        <authorList>
            <person name="Hara Y"/>
            <person name="Yamaguchi K"/>
            <person name="Onimaru K"/>
            <person name="Kadota M"/>
            <person name="Koyanagi M"/>
            <person name="Keeley SD"/>
            <person name="Tatsumi K"/>
            <person name="Tanaka K"/>
            <person name="Motone F"/>
            <person name="Kageyama Y"/>
            <person name="Nozu R"/>
            <person name="Adachi N"/>
            <person name="Nishimura O"/>
            <person name="Nakagawa R"/>
            <person name="Tanegashima C"/>
            <person name="Kiyatake I"/>
            <person name="Matsumoto R"/>
            <person name="Murakumo K"/>
            <person name="Nishida K"/>
            <person name="Terakita A"/>
            <person name="Kuratani S"/>
            <person name="Sato K"/>
            <person name="Hyodo S Kuraku.S."/>
        </authorList>
    </citation>
    <scope>NUCLEOTIDE SEQUENCE [LARGE SCALE GENOMIC DNA]</scope>
</reference>
<evidence type="ECO:0000313" key="2">
    <source>
        <dbReference type="Proteomes" id="UP000287033"/>
    </source>
</evidence>
<accession>A0A401RW66</accession>
<keyword evidence="2" id="KW-1185">Reference proteome</keyword>
<gene>
    <name evidence="1" type="ORF">chiPu_0000748</name>
</gene>
<protein>
    <submittedName>
        <fullName evidence="1">Uncharacterized protein</fullName>
    </submittedName>
</protein>
<dbReference type="AlphaFoldDB" id="A0A401RW66"/>
<dbReference type="Proteomes" id="UP000287033">
    <property type="component" value="Unassembled WGS sequence"/>
</dbReference>
<proteinExistence type="predicted"/>
<organism evidence="1 2">
    <name type="scientific">Chiloscyllium punctatum</name>
    <name type="common">Brownbanded bambooshark</name>
    <name type="synonym">Hemiscyllium punctatum</name>
    <dbReference type="NCBI Taxonomy" id="137246"/>
    <lineage>
        <taxon>Eukaryota</taxon>
        <taxon>Metazoa</taxon>
        <taxon>Chordata</taxon>
        <taxon>Craniata</taxon>
        <taxon>Vertebrata</taxon>
        <taxon>Chondrichthyes</taxon>
        <taxon>Elasmobranchii</taxon>
        <taxon>Galeomorphii</taxon>
        <taxon>Galeoidea</taxon>
        <taxon>Orectolobiformes</taxon>
        <taxon>Hemiscylliidae</taxon>
        <taxon>Chiloscyllium</taxon>
    </lineage>
</organism>
<dbReference type="EMBL" id="BEZZ01000010">
    <property type="protein sequence ID" value="GCC22361.1"/>
    <property type="molecule type" value="Genomic_DNA"/>
</dbReference>
<name>A0A401RW66_CHIPU</name>